<organism evidence="4">
    <name type="scientific">Caenorhabditis brenneri</name>
    <name type="common">Nematode worm</name>
    <dbReference type="NCBI Taxonomy" id="135651"/>
    <lineage>
        <taxon>Eukaryota</taxon>
        <taxon>Metazoa</taxon>
        <taxon>Ecdysozoa</taxon>
        <taxon>Nematoda</taxon>
        <taxon>Chromadorea</taxon>
        <taxon>Rhabditida</taxon>
        <taxon>Rhabditina</taxon>
        <taxon>Rhabditomorpha</taxon>
        <taxon>Rhabditoidea</taxon>
        <taxon>Rhabditidae</taxon>
        <taxon>Peloderinae</taxon>
        <taxon>Caenorhabditis</taxon>
    </lineage>
</organism>
<feature type="compositionally biased region" description="Polar residues" evidence="1">
    <location>
        <begin position="431"/>
        <end position="445"/>
    </location>
</feature>
<feature type="compositionally biased region" description="Basic residues" evidence="1">
    <location>
        <begin position="104"/>
        <end position="118"/>
    </location>
</feature>
<feature type="compositionally biased region" description="Basic and acidic residues" evidence="1">
    <location>
        <begin position="159"/>
        <end position="188"/>
    </location>
</feature>
<evidence type="ECO:0000313" key="4">
    <source>
        <dbReference type="Proteomes" id="UP000008068"/>
    </source>
</evidence>
<feature type="region of interest" description="Disordered" evidence="1">
    <location>
        <begin position="302"/>
        <end position="492"/>
    </location>
</feature>
<accession>G0NFT0</accession>
<dbReference type="InterPro" id="IPR053315">
    <property type="entry name" value="Peptidase_C14A"/>
</dbReference>
<dbReference type="OMA" id="MANDGEH"/>
<dbReference type="InterPro" id="IPR006570">
    <property type="entry name" value="SPK_dom"/>
</dbReference>
<reference evidence="4" key="1">
    <citation type="submission" date="2011-07" db="EMBL/GenBank/DDBJ databases">
        <authorList>
            <consortium name="Caenorhabditis brenneri Sequencing and Analysis Consortium"/>
            <person name="Wilson R.K."/>
        </authorList>
    </citation>
    <scope>NUCLEOTIDE SEQUENCE [LARGE SCALE GENOMIC DNA]</scope>
    <source>
        <strain evidence="4">PB2801</strain>
    </source>
</reference>
<protein>
    <recommendedName>
        <fullName evidence="2">SPK domain-containing protein</fullName>
    </recommendedName>
</protein>
<evidence type="ECO:0000259" key="2">
    <source>
        <dbReference type="SMART" id="SM00583"/>
    </source>
</evidence>
<name>G0NFT0_CAEBE</name>
<dbReference type="AlphaFoldDB" id="G0NFT0"/>
<feature type="compositionally biased region" description="Acidic residues" evidence="1">
    <location>
        <begin position="316"/>
        <end position="325"/>
    </location>
</feature>
<evidence type="ECO:0000313" key="3">
    <source>
        <dbReference type="EMBL" id="EGT59659.1"/>
    </source>
</evidence>
<gene>
    <name evidence="3" type="ORF">CAEBREN_23539</name>
</gene>
<dbReference type="HOGENOM" id="CLU_021607_0_0_1"/>
<keyword evidence="4" id="KW-1185">Reference proteome</keyword>
<dbReference type="Pfam" id="PF04435">
    <property type="entry name" value="SPK"/>
    <property type="match status" value="2"/>
</dbReference>
<feature type="domain" description="SPK" evidence="2">
    <location>
        <begin position="33"/>
        <end position="106"/>
    </location>
</feature>
<feature type="domain" description="SPK" evidence="2">
    <location>
        <begin position="188"/>
        <end position="295"/>
    </location>
</feature>
<dbReference type="Proteomes" id="UP000008068">
    <property type="component" value="Unassembled WGS sequence"/>
</dbReference>
<dbReference type="InParanoid" id="G0NFT0"/>
<dbReference type="SMART" id="SM00583">
    <property type="entry name" value="SPK"/>
    <property type="match status" value="2"/>
</dbReference>
<feature type="compositionally biased region" description="Acidic residues" evidence="1">
    <location>
        <begin position="123"/>
        <end position="139"/>
    </location>
</feature>
<evidence type="ECO:0000256" key="1">
    <source>
        <dbReference type="SAM" id="MobiDB-lite"/>
    </source>
</evidence>
<feature type="region of interest" description="Disordered" evidence="1">
    <location>
        <begin position="98"/>
        <end position="193"/>
    </location>
</feature>
<sequence>MFQSAGKLIKEFFANRGKPNNVNLSKRSKREHELWKFIDFVFEKCKNISSPLILAQFYDEYNALYSLTRNHSALHTRLRQNSLVRVDKKKRIIEYKSNDGSLHLHGKHDRNSKRLKLKRSTDSDGEDSEEEQNSDEDSDVCVVSDDKVYLDSSEDDKDSDEKETGDTSEKSAHVQDKMKRLSRRRSDSNKQMWKTKCKNISSPLIFAQFYDEYNALYRLTKSHSGLKTRIKVYCREIQNVKSLDTPTKVKQLFGLSGSLTENCLEELRQNAFVRVDELKRITEYQSNDGSLLLRGKHDLSSKSISKRRPLKRPIDSDGEDSEEDQSFDKDSDVCVVSDDEVCLDSSEDDEDSDEEETGDTSEKSVTVQDKKQKLSRRRISSSDDSDSNDHQSTSTVIQTSRRGRLSKNRDLDEHLSHDEVKESFLPEKAQATKNSSVSDANTPRRTNNKRKTIDTTAESSKRSKETTTSRADDLEDYDPNHLFNDSNSMANDGEHVVVNDREEARFDEEQVKVEVFRGALQDEVITIGDEDDDDIQEILPPPKRVNDVPPTDDVEIKKPVVPMTQKPEELVQVKEEVMTEEEDVKPTLSPNRAPILQILQGLHTLIVSLYHPSLETLQNELEERMKRFERSATSIPISQIVWTMELCFSKMTESSVRISFEGPQFINLRDFLCYLKSFYFESQDGRIEIRYG</sequence>
<feature type="compositionally biased region" description="Basic and acidic residues" evidence="1">
    <location>
        <begin position="407"/>
        <end position="425"/>
    </location>
</feature>
<feature type="compositionally biased region" description="Acidic residues" evidence="1">
    <location>
        <begin position="337"/>
        <end position="359"/>
    </location>
</feature>
<proteinExistence type="predicted"/>
<dbReference type="EMBL" id="GL379877">
    <property type="protein sequence ID" value="EGT59659.1"/>
    <property type="molecule type" value="Genomic_DNA"/>
</dbReference>
<feature type="compositionally biased region" description="Basic and acidic residues" evidence="1">
    <location>
        <begin position="459"/>
        <end position="472"/>
    </location>
</feature>
<dbReference type="PANTHER" id="PTHR23362">
    <property type="entry name" value="L-PLASTIN-RELATED"/>
    <property type="match status" value="1"/>
</dbReference>